<dbReference type="EMBL" id="JAHSPG010000017">
    <property type="protein sequence ID" value="MBV4360112.1"/>
    <property type="molecule type" value="Genomic_DNA"/>
</dbReference>
<organism evidence="1 2">
    <name type="scientific">Pinibacter aurantiacus</name>
    <dbReference type="NCBI Taxonomy" id="2851599"/>
    <lineage>
        <taxon>Bacteria</taxon>
        <taxon>Pseudomonadati</taxon>
        <taxon>Bacteroidota</taxon>
        <taxon>Chitinophagia</taxon>
        <taxon>Chitinophagales</taxon>
        <taxon>Chitinophagaceae</taxon>
        <taxon>Pinibacter</taxon>
    </lineage>
</organism>
<protein>
    <submittedName>
        <fullName evidence="1">DUF2141 domain-containing protein</fullName>
    </submittedName>
</protein>
<accession>A0A9E2SEM9</accession>
<dbReference type="AlphaFoldDB" id="A0A9E2SEM9"/>
<gene>
    <name evidence="1" type="ORF">KTO63_23305</name>
</gene>
<evidence type="ECO:0000313" key="2">
    <source>
        <dbReference type="Proteomes" id="UP000812270"/>
    </source>
</evidence>
<evidence type="ECO:0000313" key="1">
    <source>
        <dbReference type="EMBL" id="MBV4360112.1"/>
    </source>
</evidence>
<comment type="caution">
    <text evidence="1">The sequence shown here is derived from an EMBL/GenBank/DDBJ whole genome shotgun (WGS) entry which is preliminary data.</text>
</comment>
<reference evidence="1" key="1">
    <citation type="submission" date="2021-06" db="EMBL/GenBank/DDBJ databases">
        <authorList>
            <person name="Huq M.A."/>
        </authorList>
    </citation>
    <scope>NUCLEOTIDE SEQUENCE</scope>
    <source>
        <strain evidence="1">MAH-26</strain>
    </source>
</reference>
<name>A0A9E2SEM9_9BACT</name>
<sequence length="111" mass="12116">MRNDKGTVLVGLYKTEDGFPFNAVKAFKGAKAEIKDGNAEVDFEDVPSGVFAIAALHDEDNNMQMARKPNGLPNEEYGFSNDAKATFGPPTFDKASFEHTGDQVISIKMKI</sequence>
<dbReference type="Proteomes" id="UP000812270">
    <property type="component" value="Unassembled WGS sequence"/>
</dbReference>
<dbReference type="InterPro" id="IPR018673">
    <property type="entry name" value="DUF2141"/>
</dbReference>
<keyword evidence="2" id="KW-1185">Reference proteome</keyword>
<dbReference type="Pfam" id="PF09912">
    <property type="entry name" value="DUF2141"/>
    <property type="match status" value="1"/>
</dbReference>
<proteinExistence type="predicted"/>